<accession>A0A9N9SKX4</accession>
<protein>
    <submittedName>
        <fullName evidence="1">Uncharacterized protein</fullName>
    </submittedName>
</protein>
<reference evidence="1" key="1">
    <citation type="submission" date="2022-01" db="EMBL/GenBank/DDBJ databases">
        <authorList>
            <person name="King R."/>
        </authorList>
    </citation>
    <scope>NUCLEOTIDE SEQUENCE</scope>
</reference>
<proteinExistence type="predicted"/>
<evidence type="ECO:0000313" key="2">
    <source>
        <dbReference type="Proteomes" id="UP001153737"/>
    </source>
</evidence>
<keyword evidence="2" id="KW-1185">Reference proteome</keyword>
<dbReference type="AlphaFoldDB" id="A0A9N9SKX4"/>
<organism evidence="1 2">
    <name type="scientific">Phaedon cochleariae</name>
    <name type="common">Mustard beetle</name>
    <dbReference type="NCBI Taxonomy" id="80249"/>
    <lineage>
        <taxon>Eukaryota</taxon>
        <taxon>Metazoa</taxon>
        <taxon>Ecdysozoa</taxon>
        <taxon>Arthropoda</taxon>
        <taxon>Hexapoda</taxon>
        <taxon>Insecta</taxon>
        <taxon>Pterygota</taxon>
        <taxon>Neoptera</taxon>
        <taxon>Endopterygota</taxon>
        <taxon>Coleoptera</taxon>
        <taxon>Polyphaga</taxon>
        <taxon>Cucujiformia</taxon>
        <taxon>Chrysomeloidea</taxon>
        <taxon>Chrysomelidae</taxon>
        <taxon>Chrysomelinae</taxon>
        <taxon>Chrysomelini</taxon>
        <taxon>Phaedon</taxon>
    </lineage>
</organism>
<dbReference type="EMBL" id="OU896713">
    <property type="protein sequence ID" value="CAG9823962.1"/>
    <property type="molecule type" value="Genomic_DNA"/>
</dbReference>
<reference evidence="1" key="2">
    <citation type="submission" date="2022-10" db="EMBL/GenBank/DDBJ databases">
        <authorList>
            <consortium name="ENA_rothamsted_submissions"/>
            <consortium name="culmorum"/>
            <person name="King R."/>
        </authorList>
    </citation>
    <scope>NUCLEOTIDE SEQUENCE</scope>
</reference>
<dbReference type="OrthoDB" id="6763548at2759"/>
<dbReference type="Proteomes" id="UP001153737">
    <property type="component" value="Chromosome 7"/>
</dbReference>
<evidence type="ECO:0000313" key="1">
    <source>
        <dbReference type="EMBL" id="CAG9823962.1"/>
    </source>
</evidence>
<gene>
    <name evidence="1" type="ORF">PHAECO_LOCUS10666</name>
</gene>
<name>A0A9N9SKX4_PHACE</name>
<sequence>MNLDSSDLECILDSGGEKNIKYLFNTLRMKYQSDENDEEDVLIIGYYCSCKSSARTLGTCALICSILWYLGFVRHNQNVIYPSTSVIQHIKDAANRPVQDAILQQL</sequence>